<keyword evidence="4" id="KW-0067">ATP-binding</keyword>
<dbReference type="Pfam" id="PF05188">
    <property type="entry name" value="MutS_II"/>
    <property type="match status" value="1"/>
</dbReference>
<gene>
    <name evidence="10" type="ORF">GLV84_09810</name>
</gene>
<evidence type="ECO:0000259" key="8">
    <source>
        <dbReference type="Pfam" id="PF05188"/>
    </source>
</evidence>
<dbReference type="FunFam" id="3.40.1170.10:FF:000001">
    <property type="entry name" value="DNA mismatch repair protein MutS"/>
    <property type="match status" value="1"/>
</dbReference>
<dbReference type="GO" id="GO:0005524">
    <property type="term" value="F:ATP binding"/>
    <property type="evidence" value="ECO:0007669"/>
    <property type="project" value="UniProtKB-KW"/>
</dbReference>
<evidence type="ECO:0000256" key="4">
    <source>
        <dbReference type="ARBA" id="ARBA00022840"/>
    </source>
</evidence>
<dbReference type="AlphaFoldDB" id="A0AAW9YTT5"/>
<organism evidence="10 11">
    <name type="scientific">Staphylococcus agnetis</name>
    <dbReference type="NCBI Taxonomy" id="985762"/>
    <lineage>
        <taxon>Bacteria</taxon>
        <taxon>Bacillati</taxon>
        <taxon>Bacillota</taxon>
        <taxon>Bacilli</taxon>
        <taxon>Bacillales</taxon>
        <taxon>Staphylococcaceae</taxon>
        <taxon>Staphylococcus</taxon>
    </lineage>
</organism>
<evidence type="ECO:0000256" key="1">
    <source>
        <dbReference type="ARBA" id="ARBA00006271"/>
    </source>
</evidence>
<evidence type="ECO:0000256" key="3">
    <source>
        <dbReference type="ARBA" id="ARBA00022763"/>
    </source>
</evidence>
<dbReference type="Gene3D" id="1.10.1420.10">
    <property type="match status" value="1"/>
</dbReference>
<dbReference type="GO" id="GO:0006298">
    <property type="term" value="P:mismatch repair"/>
    <property type="evidence" value="ECO:0007669"/>
    <property type="project" value="InterPro"/>
</dbReference>
<dbReference type="InterPro" id="IPR036678">
    <property type="entry name" value="MutS_con_dom_sf"/>
</dbReference>
<dbReference type="PANTHER" id="PTHR11361:SF34">
    <property type="entry name" value="DNA MISMATCH REPAIR PROTEIN MSH1, MITOCHONDRIAL"/>
    <property type="match status" value="1"/>
</dbReference>
<evidence type="ECO:0000256" key="2">
    <source>
        <dbReference type="ARBA" id="ARBA00022741"/>
    </source>
</evidence>
<dbReference type="GO" id="GO:0140664">
    <property type="term" value="F:ATP-dependent DNA damage sensor activity"/>
    <property type="evidence" value="ECO:0007669"/>
    <property type="project" value="InterPro"/>
</dbReference>
<feature type="non-terminal residue" evidence="10">
    <location>
        <position position="354"/>
    </location>
</feature>
<keyword evidence="2" id="KW-0547">Nucleotide-binding</keyword>
<feature type="domain" description="DNA mismatch repair protein MutS-like N-terminal" evidence="7">
    <location>
        <begin position="5"/>
        <end position="115"/>
    </location>
</feature>
<dbReference type="Pfam" id="PF05192">
    <property type="entry name" value="MutS_III"/>
    <property type="match status" value="1"/>
</dbReference>
<feature type="domain" description="DNA mismatch repair protein MutS connector" evidence="8">
    <location>
        <begin position="125"/>
        <end position="237"/>
    </location>
</feature>
<dbReference type="SUPFAM" id="SSF55271">
    <property type="entry name" value="DNA repair protein MutS, domain I"/>
    <property type="match status" value="1"/>
</dbReference>
<feature type="domain" description="DNA mismatch repair protein MutS core" evidence="9">
    <location>
        <begin position="255"/>
        <end position="347"/>
    </location>
</feature>
<dbReference type="GO" id="GO:0030983">
    <property type="term" value="F:mismatched DNA binding"/>
    <property type="evidence" value="ECO:0007669"/>
    <property type="project" value="InterPro"/>
</dbReference>
<dbReference type="Proteomes" id="UP000646308">
    <property type="component" value="Unassembled WGS sequence"/>
</dbReference>
<evidence type="ECO:0000256" key="5">
    <source>
        <dbReference type="ARBA" id="ARBA00023125"/>
    </source>
</evidence>
<keyword evidence="6" id="KW-0234">DNA repair</keyword>
<dbReference type="SUPFAM" id="SSF48334">
    <property type="entry name" value="DNA repair protein MutS, domain III"/>
    <property type="match status" value="1"/>
</dbReference>
<name>A0AAW9YTT5_9STAP</name>
<dbReference type="InterPro" id="IPR007696">
    <property type="entry name" value="DNA_mismatch_repair_MutS_core"/>
</dbReference>
<dbReference type="Gene3D" id="3.30.420.110">
    <property type="entry name" value="MutS, connector domain"/>
    <property type="match status" value="1"/>
</dbReference>
<dbReference type="PANTHER" id="PTHR11361">
    <property type="entry name" value="DNA MISMATCH REPAIR PROTEIN MUTS FAMILY MEMBER"/>
    <property type="match status" value="1"/>
</dbReference>
<dbReference type="Pfam" id="PF01624">
    <property type="entry name" value="MutS_I"/>
    <property type="match status" value="1"/>
</dbReference>
<dbReference type="InterPro" id="IPR036187">
    <property type="entry name" value="DNA_mismatch_repair_MutS_sf"/>
</dbReference>
<reference evidence="10" key="1">
    <citation type="submission" date="2019-11" db="EMBL/GenBank/DDBJ databases">
        <title>Whole genome comparisons of Staphylococcus agnetis isolates from cattle and chickens.</title>
        <authorList>
            <person name="Rhoads D."/>
            <person name="Shwani A."/>
            <person name="Adkins P."/>
            <person name="Calcutt M."/>
            <person name="Middleton J."/>
        </authorList>
    </citation>
    <scope>NUCLEOTIDE SEQUENCE</scope>
    <source>
        <strain evidence="10">1387</strain>
    </source>
</reference>
<dbReference type="InterPro" id="IPR016151">
    <property type="entry name" value="DNA_mismatch_repair_MutS_N"/>
</dbReference>
<evidence type="ECO:0000259" key="9">
    <source>
        <dbReference type="Pfam" id="PF05192"/>
    </source>
</evidence>
<keyword evidence="5" id="KW-0238">DNA-binding</keyword>
<evidence type="ECO:0000259" key="7">
    <source>
        <dbReference type="Pfam" id="PF01624"/>
    </source>
</evidence>
<dbReference type="SUPFAM" id="SSF53150">
    <property type="entry name" value="DNA repair protein MutS, domain II"/>
    <property type="match status" value="1"/>
</dbReference>
<comment type="similarity">
    <text evidence="1">Belongs to the DNA mismatch repair MutS family.</text>
</comment>
<protein>
    <submittedName>
        <fullName evidence="10">DNA mismatch repair protein MutS</fullName>
    </submittedName>
</protein>
<proteinExistence type="inferred from homology"/>
<sequence>MTTVTPMMKQYLNIKSQHTDALLFFRLGDFYELFYDDAVTASRVLEITLTKRDAKKDNPIPMAGVPYHSADGYIETLIQNGFKVAICEQMEDPRQVKGMVKREVVRVVTPGTLIERGGIDESQNNYIVSFIHHNNQYALSYCDVSTGELKVTHFEDQSTLINEVTTIQPNEIVVDQPLTDELKRQFSMITETVTVRESLSDSTYKVNTISHPAMTRAVQILLDYIFDTQKRDLSHIEEVVTYQALDYMKMDFYAKRNLELTESIRLKSKKGTLLWLMDKTKTPMGARRLKQWIDRPLIQRSDIEQRHDAVAQLMNHFIARDTLRSYLNEVYDIERLVGRVSFGNVHVRMNFVGC</sequence>
<evidence type="ECO:0000313" key="11">
    <source>
        <dbReference type="Proteomes" id="UP000646308"/>
    </source>
</evidence>
<dbReference type="InterPro" id="IPR007860">
    <property type="entry name" value="DNA_mmatch_repair_MutS_con_dom"/>
</dbReference>
<dbReference type="InterPro" id="IPR045076">
    <property type="entry name" value="MutS"/>
</dbReference>
<keyword evidence="3" id="KW-0227">DNA damage</keyword>
<dbReference type="EMBL" id="WMFL01000082">
    <property type="protein sequence ID" value="NJI03122.1"/>
    <property type="molecule type" value="Genomic_DNA"/>
</dbReference>
<dbReference type="GO" id="GO:0005829">
    <property type="term" value="C:cytosol"/>
    <property type="evidence" value="ECO:0007669"/>
    <property type="project" value="TreeGrafter"/>
</dbReference>
<evidence type="ECO:0000256" key="6">
    <source>
        <dbReference type="ARBA" id="ARBA00023204"/>
    </source>
</evidence>
<evidence type="ECO:0000313" key="10">
    <source>
        <dbReference type="EMBL" id="NJI03122.1"/>
    </source>
</evidence>
<dbReference type="InterPro" id="IPR007695">
    <property type="entry name" value="DNA_mismatch_repair_MutS-lik_N"/>
</dbReference>
<accession>A0AAW9YTT5</accession>
<comment type="caution">
    <text evidence="10">The sequence shown here is derived from an EMBL/GenBank/DDBJ whole genome shotgun (WGS) entry which is preliminary data.</text>
</comment>
<dbReference type="Gene3D" id="3.40.1170.10">
    <property type="entry name" value="DNA repair protein MutS, domain I"/>
    <property type="match status" value="1"/>
</dbReference>